<keyword evidence="3" id="KW-1185">Reference proteome</keyword>
<feature type="domain" description="Tail specific protease" evidence="1">
    <location>
        <begin position="868"/>
        <end position="1036"/>
    </location>
</feature>
<accession>A0A5C6E6A2</accession>
<evidence type="ECO:0000313" key="2">
    <source>
        <dbReference type="EMBL" id="TWU44472.1"/>
    </source>
</evidence>
<dbReference type="GO" id="GO:0008236">
    <property type="term" value="F:serine-type peptidase activity"/>
    <property type="evidence" value="ECO:0007669"/>
    <property type="project" value="InterPro"/>
</dbReference>
<comment type="caution">
    <text evidence="2">The sequence shown here is derived from an EMBL/GenBank/DDBJ whole genome shotgun (WGS) entry which is preliminary data.</text>
</comment>
<dbReference type="InterPro" id="IPR029045">
    <property type="entry name" value="ClpP/crotonase-like_dom_sf"/>
</dbReference>
<name>A0A5C6E6A2_9BACT</name>
<dbReference type="GO" id="GO:0030288">
    <property type="term" value="C:outer membrane-bounded periplasmic space"/>
    <property type="evidence" value="ECO:0007669"/>
    <property type="project" value="TreeGrafter"/>
</dbReference>
<dbReference type="GO" id="GO:0007165">
    <property type="term" value="P:signal transduction"/>
    <property type="evidence" value="ECO:0007669"/>
    <property type="project" value="TreeGrafter"/>
</dbReference>
<organism evidence="2 3">
    <name type="scientific">Rubripirellula tenax</name>
    <dbReference type="NCBI Taxonomy" id="2528015"/>
    <lineage>
        <taxon>Bacteria</taxon>
        <taxon>Pseudomonadati</taxon>
        <taxon>Planctomycetota</taxon>
        <taxon>Planctomycetia</taxon>
        <taxon>Pirellulales</taxon>
        <taxon>Pirellulaceae</taxon>
        <taxon>Rubripirellula</taxon>
    </lineage>
</organism>
<protein>
    <submittedName>
        <fullName evidence="2">Peptidase family S41</fullName>
    </submittedName>
</protein>
<dbReference type="SMART" id="SM00245">
    <property type="entry name" value="TSPc"/>
    <property type="match status" value="1"/>
</dbReference>
<dbReference type="RefSeq" id="WP_146462516.1">
    <property type="nucleotide sequence ID" value="NZ_SJPW01000013.1"/>
</dbReference>
<proteinExistence type="predicted"/>
<reference evidence="2 3" key="1">
    <citation type="submission" date="2019-02" db="EMBL/GenBank/DDBJ databases">
        <title>Deep-cultivation of Planctomycetes and their phenomic and genomic characterization uncovers novel biology.</title>
        <authorList>
            <person name="Wiegand S."/>
            <person name="Jogler M."/>
            <person name="Boedeker C."/>
            <person name="Pinto D."/>
            <person name="Vollmers J."/>
            <person name="Rivas-Marin E."/>
            <person name="Kohn T."/>
            <person name="Peeters S.H."/>
            <person name="Heuer A."/>
            <person name="Rast P."/>
            <person name="Oberbeckmann S."/>
            <person name="Bunk B."/>
            <person name="Jeske O."/>
            <person name="Meyerdierks A."/>
            <person name="Storesund J.E."/>
            <person name="Kallscheuer N."/>
            <person name="Luecker S."/>
            <person name="Lage O.M."/>
            <person name="Pohl T."/>
            <person name="Merkel B.J."/>
            <person name="Hornburger P."/>
            <person name="Mueller R.-W."/>
            <person name="Bruemmer F."/>
            <person name="Labrenz M."/>
            <person name="Spormann A.M."/>
            <person name="Op Den Camp H."/>
            <person name="Overmann J."/>
            <person name="Amann R."/>
            <person name="Jetten M.S.M."/>
            <person name="Mascher T."/>
            <person name="Medema M.H."/>
            <person name="Devos D.P."/>
            <person name="Kaster A.-K."/>
            <person name="Ovreas L."/>
            <person name="Rohde M."/>
            <person name="Galperin M.Y."/>
            <person name="Jogler C."/>
        </authorList>
    </citation>
    <scope>NUCLEOTIDE SEQUENCE [LARGE SCALE GENOMIC DNA]</scope>
    <source>
        <strain evidence="2 3">Poly51</strain>
    </source>
</reference>
<sequence>MTSNTPILALRFAFLLAVAVFLVVSKNAVFAQQRYQAMSLSLLTELPERDGVASQTASQQKPSRGELKLADEARISPPFAFNRDDKYAAPDFEAFFPDDPEGGKQLDALFSGLLGGHHKPEDVLAAIRQGLRHTQVYHSQVLAQVGGFVWGVKQQNPQAIELLYHASDVRGPVSNEGMYYGLTVLKKHPLNVVRTLVNNYEQYGGQMQRRIGCGLETYGGSSQFSEKLDQLLEQSNKLGDNAVIAALELHEKAVGKRSPRIGSLANRGRFVVAFTHQDVQGDQELREHLERCVEAKMILSFVTRIDHGKHVGVCLLQGIGARDRMIEKLDADPRTELTFNETFSPMVLKVRQLRDLAEFLPNGLPSGAKPPYAPPPASESFAYNATDGYRPPDYENFFPNDEAAGRRLEELYKNRETTELTARQQLEIFRDGLKTANNGARMCGWVASIAGWPEDPLAKEIFYHAADPKSPDMLRRFAVDAGLSGNWNMPPNVLRLFAELIVTAPQDPRYANNRSSEIAGVLKTDHQKLAVAAHLDKALEQHENYLPDKLARLTAAYEQLTQRKPSSYEAYADKGDFFVAFSHNSNDLPAAVSEFCDEFFTGKPYFVRSVVGTVGKMRSTAFAIVSGHRGMTQCVEDLLKNKQLSIVFAGPLTLLDASPEWKATIQGETATTWTPEEYADAFGHLYRTLGSEYAHFDVKQIDWIAVGKELLPRSKMLKSGEEFCLRCQELVARLEDSHAYLMPGKLQPTSAPVPLFDPGFACLLDADGRPIVYHVDRQSSADQVGLKVGSVVTHVGEIEAGELLEQITKQTKRYSGYSSDRYLKYHAAQWIGRQREKGAPVRLRVITPGGDEAELRMVADQGVRYLPRLPVPIDDIQDSASVAWKRLDEETGYIYVRRIRNDLIAQLDGAVKELSDCEGLVIDVRGNSGGGFDAARSFRNFDLTDTAEPDRRRFSGPIAVLIDSRCISAGEGWASWFRANGRAKFFGTTTAGASSRKKTIDVLGGAYRVIYSVKPYRGFLDRPIERLGIEPDVVVHHTAESISQSKDQVLMAARRYLAKEKE</sequence>
<dbReference type="Pfam" id="PF03572">
    <property type="entry name" value="Peptidase_S41"/>
    <property type="match status" value="1"/>
</dbReference>
<dbReference type="EMBL" id="SJPW01000013">
    <property type="protein sequence ID" value="TWU44472.1"/>
    <property type="molecule type" value="Genomic_DNA"/>
</dbReference>
<gene>
    <name evidence="2" type="ORF">Poly51_61870</name>
</gene>
<dbReference type="GO" id="GO:0004175">
    <property type="term" value="F:endopeptidase activity"/>
    <property type="evidence" value="ECO:0007669"/>
    <property type="project" value="TreeGrafter"/>
</dbReference>
<dbReference type="InterPro" id="IPR005151">
    <property type="entry name" value="Tail-specific_protease"/>
</dbReference>
<evidence type="ECO:0000259" key="1">
    <source>
        <dbReference type="SMART" id="SM00245"/>
    </source>
</evidence>
<dbReference type="GO" id="GO:0006508">
    <property type="term" value="P:proteolysis"/>
    <property type="evidence" value="ECO:0007669"/>
    <property type="project" value="InterPro"/>
</dbReference>
<dbReference type="Gene3D" id="3.90.226.10">
    <property type="entry name" value="2-enoyl-CoA Hydratase, Chain A, domain 1"/>
    <property type="match status" value="1"/>
</dbReference>
<evidence type="ECO:0000313" key="3">
    <source>
        <dbReference type="Proteomes" id="UP000318288"/>
    </source>
</evidence>
<dbReference type="PANTHER" id="PTHR32060">
    <property type="entry name" value="TAIL-SPECIFIC PROTEASE"/>
    <property type="match status" value="1"/>
</dbReference>
<dbReference type="AlphaFoldDB" id="A0A5C6E6A2"/>
<dbReference type="SUPFAM" id="SSF52096">
    <property type="entry name" value="ClpP/crotonase"/>
    <property type="match status" value="1"/>
</dbReference>
<dbReference type="PANTHER" id="PTHR32060:SF30">
    <property type="entry name" value="CARBOXY-TERMINAL PROCESSING PROTEASE CTPA"/>
    <property type="match status" value="1"/>
</dbReference>
<dbReference type="Gene3D" id="3.30.750.44">
    <property type="match status" value="1"/>
</dbReference>
<dbReference type="Proteomes" id="UP000318288">
    <property type="component" value="Unassembled WGS sequence"/>
</dbReference>
<dbReference type="OrthoDB" id="274983at2"/>